<dbReference type="GO" id="GO:0016772">
    <property type="term" value="F:transferase activity, transferring phosphorus-containing groups"/>
    <property type="evidence" value="ECO:0007669"/>
    <property type="project" value="InterPro"/>
</dbReference>
<dbReference type="AlphaFoldDB" id="A0A0F9MAQ1"/>
<dbReference type="InterPro" id="IPR004358">
    <property type="entry name" value="Sig_transdc_His_kin-like_C"/>
</dbReference>
<sequence>MEEKQSKGMGIGLTLVKKAIENYNGQIWVEDKIAGDYTEGSNFIIMIPEAV</sequence>
<dbReference type="PRINTS" id="PR00344">
    <property type="entry name" value="BCTRLSENSOR"/>
</dbReference>
<protein>
    <recommendedName>
        <fullName evidence="1">Histidine kinase/HSP90-like ATPase domain-containing protein</fullName>
    </recommendedName>
</protein>
<comment type="caution">
    <text evidence="2">The sequence shown here is derived from an EMBL/GenBank/DDBJ whole genome shotgun (WGS) entry which is preliminary data.</text>
</comment>
<organism evidence="2">
    <name type="scientific">marine sediment metagenome</name>
    <dbReference type="NCBI Taxonomy" id="412755"/>
    <lineage>
        <taxon>unclassified sequences</taxon>
        <taxon>metagenomes</taxon>
        <taxon>ecological metagenomes</taxon>
    </lineage>
</organism>
<accession>A0A0F9MAQ1</accession>
<dbReference type="SUPFAM" id="SSF55874">
    <property type="entry name" value="ATPase domain of HSP90 chaperone/DNA topoisomerase II/histidine kinase"/>
    <property type="match status" value="1"/>
</dbReference>
<gene>
    <name evidence="2" type="ORF">LCGC14_1114170</name>
</gene>
<evidence type="ECO:0000259" key="1">
    <source>
        <dbReference type="Pfam" id="PF02518"/>
    </source>
</evidence>
<reference evidence="2" key="1">
    <citation type="journal article" date="2015" name="Nature">
        <title>Complex archaea that bridge the gap between prokaryotes and eukaryotes.</title>
        <authorList>
            <person name="Spang A."/>
            <person name="Saw J.H."/>
            <person name="Jorgensen S.L."/>
            <person name="Zaremba-Niedzwiedzka K."/>
            <person name="Martijn J."/>
            <person name="Lind A.E."/>
            <person name="van Eijk R."/>
            <person name="Schleper C."/>
            <person name="Guy L."/>
            <person name="Ettema T.J."/>
        </authorList>
    </citation>
    <scope>NUCLEOTIDE SEQUENCE</scope>
</reference>
<dbReference type="EMBL" id="LAZR01005106">
    <property type="protein sequence ID" value="KKN02799.1"/>
    <property type="molecule type" value="Genomic_DNA"/>
</dbReference>
<evidence type="ECO:0000313" key="2">
    <source>
        <dbReference type="EMBL" id="KKN02799.1"/>
    </source>
</evidence>
<dbReference type="InterPro" id="IPR003594">
    <property type="entry name" value="HATPase_dom"/>
</dbReference>
<dbReference type="Gene3D" id="3.30.565.10">
    <property type="entry name" value="Histidine kinase-like ATPase, C-terminal domain"/>
    <property type="match status" value="1"/>
</dbReference>
<dbReference type="InterPro" id="IPR036890">
    <property type="entry name" value="HATPase_C_sf"/>
</dbReference>
<feature type="domain" description="Histidine kinase/HSP90-like ATPase" evidence="1">
    <location>
        <begin position="4"/>
        <end position="49"/>
    </location>
</feature>
<proteinExistence type="predicted"/>
<name>A0A0F9MAQ1_9ZZZZ</name>
<dbReference type="Pfam" id="PF02518">
    <property type="entry name" value="HATPase_c"/>
    <property type="match status" value="1"/>
</dbReference>